<sequence length="148" mass="16312">MRNPEAHITKIRGFAWYAFRDPTTSTGPAGEHPFGAEGSEEGSPELTPVELPENVEAAWRTTITMDGLSNQSPGTAFLVLTKTRDQPELNAGWDVEPAVLRNDFQLEQKGDRWVHLSRVITAPAGGKSLGEYEFEVDRNMQGSGRDRG</sequence>
<keyword evidence="3" id="KW-1185">Reference proteome</keyword>
<protein>
    <submittedName>
        <fullName evidence="2">Uncharacterized protein</fullName>
    </submittedName>
</protein>
<feature type="region of interest" description="Disordered" evidence="1">
    <location>
        <begin position="22"/>
        <end position="47"/>
    </location>
</feature>
<gene>
    <name evidence="2" type="ORF">ElP_43940</name>
</gene>
<reference evidence="2 3" key="1">
    <citation type="submission" date="2019-02" db="EMBL/GenBank/DDBJ databases">
        <title>Deep-cultivation of Planctomycetes and their phenomic and genomic characterization uncovers novel biology.</title>
        <authorList>
            <person name="Wiegand S."/>
            <person name="Jogler M."/>
            <person name="Boedeker C."/>
            <person name="Pinto D."/>
            <person name="Vollmers J."/>
            <person name="Rivas-Marin E."/>
            <person name="Kohn T."/>
            <person name="Peeters S.H."/>
            <person name="Heuer A."/>
            <person name="Rast P."/>
            <person name="Oberbeckmann S."/>
            <person name="Bunk B."/>
            <person name="Jeske O."/>
            <person name="Meyerdierks A."/>
            <person name="Storesund J.E."/>
            <person name="Kallscheuer N."/>
            <person name="Luecker S."/>
            <person name="Lage O.M."/>
            <person name="Pohl T."/>
            <person name="Merkel B.J."/>
            <person name="Hornburger P."/>
            <person name="Mueller R.-W."/>
            <person name="Bruemmer F."/>
            <person name="Labrenz M."/>
            <person name="Spormann A.M."/>
            <person name="Op den Camp H."/>
            <person name="Overmann J."/>
            <person name="Amann R."/>
            <person name="Jetten M.S.M."/>
            <person name="Mascher T."/>
            <person name="Medema M.H."/>
            <person name="Devos D.P."/>
            <person name="Kaster A.-K."/>
            <person name="Ovreas L."/>
            <person name="Rohde M."/>
            <person name="Galperin M.Y."/>
            <person name="Jogler C."/>
        </authorList>
    </citation>
    <scope>NUCLEOTIDE SEQUENCE [LARGE SCALE GENOMIC DNA]</scope>
    <source>
        <strain evidence="2 3">ElP</strain>
    </source>
</reference>
<dbReference type="RefSeq" id="WP_145272772.1">
    <property type="nucleotide sequence ID" value="NZ_CP036426.1"/>
</dbReference>
<dbReference type="Proteomes" id="UP000317835">
    <property type="component" value="Chromosome"/>
</dbReference>
<organism evidence="2 3">
    <name type="scientific">Tautonia plasticadhaerens</name>
    <dbReference type="NCBI Taxonomy" id="2527974"/>
    <lineage>
        <taxon>Bacteria</taxon>
        <taxon>Pseudomonadati</taxon>
        <taxon>Planctomycetota</taxon>
        <taxon>Planctomycetia</taxon>
        <taxon>Isosphaerales</taxon>
        <taxon>Isosphaeraceae</taxon>
        <taxon>Tautonia</taxon>
    </lineage>
</organism>
<accession>A0A518H6M6</accession>
<dbReference type="EMBL" id="CP036426">
    <property type="protein sequence ID" value="QDV36468.1"/>
    <property type="molecule type" value="Genomic_DNA"/>
</dbReference>
<name>A0A518H6M6_9BACT</name>
<evidence type="ECO:0000313" key="2">
    <source>
        <dbReference type="EMBL" id="QDV36468.1"/>
    </source>
</evidence>
<evidence type="ECO:0000313" key="3">
    <source>
        <dbReference type="Proteomes" id="UP000317835"/>
    </source>
</evidence>
<dbReference type="AlphaFoldDB" id="A0A518H6M6"/>
<dbReference type="KEGG" id="tpla:ElP_43940"/>
<proteinExistence type="predicted"/>
<evidence type="ECO:0000256" key="1">
    <source>
        <dbReference type="SAM" id="MobiDB-lite"/>
    </source>
</evidence>